<dbReference type="RefSeq" id="WP_149726414.1">
    <property type="nucleotide sequence ID" value="NZ_VUJV01000001.1"/>
</dbReference>
<evidence type="ECO:0000313" key="6">
    <source>
        <dbReference type="EMBL" id="KAA1420954.1"/>
    </source>
</evidence>
<keyword evidence="2" id="KW-0238">DNA-binding</keyword>
<reference evidence="6 7" key="2">
    <citation type="submission" date="2019-09" db="EMBL/GenBank/DDBJ databases">
        <authorList>
            <person name="Jin C."/>
        </authorList>
    </citation>
    <scope>NUCLEOTIDE SEQUENCE [LARGE SCALE GENOMIC DNA]</scope>
    <source>
        <strain evidence="6 7">BN130099</strain>
    </source>
</reference>
<evidence type="ECO:0000313" key="7">
    <source>
        <dbReference type="Proteomes" id="UP000325003"/>
    </source>
</evidence>
<dbReference type="SUPFAM" id="SSF46955">
    <property type="entry name" value="Putative DNA-binding domain"/>
    <property type="match status" value="1"/>
</dbReference>
<dbReference type="AlphaFoldDB" id="A0A5B1LKF4"/>
<dbReference type="InterPro" id="IPR003759">
    <property type="entry name" value="Cbl-bd_cap"/>
</dbReference>
<dbReference type="GO" id="GO:0003700">
    <property type="term" value="F:DNA-binding transcription factor activity"/>
    <property type="evidence" value="ECO:0007669"/>
    <property type="project" value="InterPro"/>
</dbReference>
<evidence type="ECO:0000259" key="4">
    <source>
        <dbReference type="PROSITE" id="PS50937"/>
    </source>
</evidence>
<dbReference type="GO" id="GO:0003677">
    <property type="term" value="F:DNA binding"/>
    <property type="evidence" value="ECO:0007669"/>
    <property type="project" value="UniProtKB-KW"/>
</dbReference>
<dbReference type="InterPro" id="IPR000551">
    <property type="entry name" value="MerR-type_HTH_dom"/>
</dbReference>
<dbReference type="Pfam" id="PF02607">
    <property type="entry name" value="B12-binding_2"/>
    <property type="match status" value="1"/>
</dbReference>
<organism evidence="6 7">
    <name type="scientific">Nocardioides humilatus</name>
    <dbReference type="NCBI Taxonomy" id="2607660"/>
    <lineage>
        <taxon>Bacteria</taxon>
        <taxon>Bacillati</taxon>
        <taxon>Actinomycetota</taxon>
        <taxon>Actinomycetes</taxon>
        <taxon>Propionibacteriales</taxon>
        <taxon>Nocardioidaceae</taxon>
        <taxon>Nocardioides</taxon>
    </lineage>
</organism>
<evidence type="ECO:0000259" key="5">
    <source>
        <dbReference type="PROSITE" id="PS51332"/>
    </source>
</evidence>
<dbReference type="Pfam" id="PF13411">
    <property type="entry name" value="MerR_1"/>
    <property type="match status" value="1"/>
</dbReference>
<evidence type="ECO:0000256" key="2">
    <source>
        <dbReference type="ARBA" id="ARBA00023125"/>
    </source>
</evidence>
<dbReference type="Proteomes" id="UP000325003">
    <property type="component" value="Unassembled WGS sequence"/>
</dbReference>
<reference evidence="6 7" key="1">
    <citation type="submission" date="2019-09" db="EMBL/GenBank/DDBJ databases">
        <title>Nocardioides panacisoli sp. nov., isolated from the soil of a ginseng field.</title>
        <authorList>
            <person name="Cho C."/>
        </authorList>
    </citation>
    <scope>NUCLEOTIDE SEQUENCE [LARGE SCALE GENOMIC DNA]</scope>
    <source>
        <strain evidence="6 7">BN130099</strain>
    </source>
</reference>
<proteinExistence type="predicted"/>
<dbReference type="SUPFAM" id="SSF52242">
    <property type="entry name" value="Cobalamin (vitamin B12)-binding domain"/>
    <property type="match status" value="1"/>
</dbReference>
<keyword evidence="3" id="KW-0804">Transcription</keyword>
<feature type="domain" description="B12-binding" evidence="5">
    <location>
        <begin position="173"/>
        <end position="296"/>
    </location>
</feature>
<dbReference type="Pfam" id="PF02310">
    <property type="entry name" value="B12-binding"/>
    <property type="match status" value="1"/>
</dbReference>
<dbReference type="InterPro" id="IPR009061">
    <property type="entry name" value="DNA-bd_dom_put_sf"/>
</dbReference>
<dbReference type="PROSITE" id="PS50937">
    <property type="entry name" value="HTH_MERR_2"/>
    <property type="match status" value="1"/>
</dbReference>
<dbReference type="PROSITE" id="PS51332">
    <property type="entry name" value="B12_BINDING"/>
    <property type="match status" value="1"/>
</dbReference>
<evidence type="ECO:0000256" key="1">
    <source>
        <dbReference type="ARBA" id="ARBA00023015"/>
    </source>
</evidence>
<accession>A0A5B1LKF4</accession>
<dbReference type="PANTHER" id="PTHR30204:SF67">
    <property type="entry name" value="HTH-TYPE TRANSCRIPTIONAL REGULATOR MLRA-RELATED"/>
    <property type="match status" value="1"/>
</dbReference>
<dbReference type="EMBL" id="VUJV01000001">
    <property type="protein sequence ID" value="KAA1420954.1"/>
    <property type="molecule type" value="Genomic_DNA"/>
</dbReference>
<keyword evidence="1" id="KW-0805">Transcription regulation</keyword>
<keyword evidence="7" id="KW-1185">Reference proteome</keyword>
<dbReference type="Gene3D" id="1.10.1660.10">
    <property type="match status" value="1"/>
</dbReference>
<gene>
    <name evidence="6" type="ORF">F0U44_01010</name>
</gene>
<evidence type="ECO:0000256" key="3">
    <source>
        <dbReference type="ARBA" id="ARBA00023163"/>
    </source>
</evidence>
<dbReference type="InterPro" id="IPR036724">
    <property type="entry name" value="Cobalamin-bd_sf"/>
</dbReference>
<protein>
    <submittedName>
        <fullName evidence="6">MerR family transcriptional regulator</fullName>
    </submittedName>
</protein>
<dbReference type="InterPro" id="IPR006158">
    <property type="entry name" value="Cobalamin-bd"/>
</dbReference>
<name>A0A5B1LKF4_9ACTN</name>
<dbReference type="GO" id="GO:0031419">
    <property type="term" value="F:cobalamin binding"/>
    <property type="evidence" value="ECO:0007669"/>
    <property type="project" value="InterPro"/>
</dbReference>
<dbReference type="GO" id="GO:0046872">
    <property type="term" value="F:metal ion binding"/>
    <property type="evidence" value="ECO:0007669"/>
    <property type="project" value="InterPro"/>
</dbReference>
<dbReference type="Gene3D" id="3.40.50.280">
    <property type="entry name" value="Cobalamin-binding domain"/>
    <property type="match status" value="1"/>
</dbReference>
<comment type="caution">
    <text evidence="6">The sequence shown here is derived from an EMBL/GenBank/DDBJ whole genome shotgun (WGS) entry which is preliminary data.</text>
</comment>
<feature type="domain" description="HTH merR-type" evidence="4">
    <location>
        <begin position="1"/>
        <end position="70"/>
    </location>
</feature>
<dbReference type="PANTHER" id="PTHR30204">
    <property type="entry name" value="REDOX-CYCLING DRUG-SENSING TRANSCRIPTIONAL ACTIVATOR SOXR"/>
    <property type="match status" value="1"/>
</dbReference>
<dbReference type="Gene3D" id="1.10.1240.10">
    <property type="entry name" value="Methionine synthase domain"/>
    <property type="match status" value="1"/>
</dbReference>
<sequence>MYTIKRAAEVIGVNAATLRAWETRYGVGSSLRTESGYRVYDDEAIRTLRAMRELVDAGWSVRAAATEVLRRSARGPSASPADISRSAPEDDIERFVAAAADYDARAVGDVLDTRFSAASFETVVDGWLMPALVALGEGWASDRVSVAAEHLAATAAAHRVALVHDAAASTSSARRALLGLPPGARHDIGLLAFSTAARRAGLPTTYLGADVPVAAWQAAVGAQSPACVVLAVPMADDVEATAATVAAIREVDPELLIAVGGSAQDLAPDGCLRLGHRIGTAAALLAHAMEQRLTPS</sequence>
<dbReference type="InterPro" id="IPR036594">
    <property type="entry name" value="Meth_synthase_dom"/>
</dbReference>
<dbReference type="SMART" id="SM00422">
    <property type="entry name" value="HTH_MERR"/>
    <property type="match status" value="1"/>
</dbReference>
<dbReference type="InterPro" id="IPR047057">
    <property type="entry name" value="MerR_fam"/>
</dbReference>